<sequence>MQAEDRGRRLAWWFGLPKARLLGIWQWCLVKLTVWSFVMRNDAMVMRPGAVIGREHDAVRVEQRYFLGIDEQGRAVGCARTWHGKAGLCFGLGSGRWNHRQREVGKINGDGREHGGSSSNEMGRRVRSVLEQKTRGGEDSSGLGSDWDRQFVGVFMAKMPWLRKATLVNWESERVMIAWPLEEVRQWLSW</sequence>
<keyword evidence="2" id="KW-0472">Membrane</keyword>
<evidence type="ECO:0000313" key="3">
    <source>
        <dbReference type="EMBL" id="KAK9922408.1"/>
    </source>
</evidence>
<evidence type="ECO:0000256" key="1">
    <source>
        <dbReference type="SAM" id="MobiDB-lite"/>
    </source>
</evidence>
<reference evidence="3 4" key="1">
    <citation type="journal article" date="2023" name="G3 (Bethesda)">
        <title>A chromosome-length genome assembly and annotation of blackberry (Rubus argutus, cv. 'Hillquist').</title>
        <authorList>
            <person name="Bruna T."/>
            <person name="Aryal R."/>
            <person name="Dudchenko O."/>
            <person name="Sargent D.J."/>
            <person name="Mead D."/>
            <person name="Buti M."/>
            <person name="Cavallini A."/>
            <person name="Hytonen T."/>
            <person name="Andres J."/>
            <person name="Pham M."/>
            <person name="Weisz D."/>
            <person name="Mascagni F."/>
            <person name="Usai G."/>
            <person name="Natali L."/>
            <person name="Bassil N."/>
            <person name="Fernandez G.E."/>
            <person name="Lomsadze A."/>
            <person name="Armour M."/>
            <person name="Olukolu B."/>
            <person name="Poorten T."/>
            <person name="Britton C."/>
            <person name="Davik J."/>
            <person name="Ashrafi H."/>
            <person name="Aiden E.L."/>
            <person name="Borodovsky M."/>
            <person name="Worthington M."/>
        </authorList>
    </citation>
    <scope>NUCLEOTIDE SEQUENCE [LARGE SCALE GENOMIC DNA]</scope>
    <source>
        <strain evidence="3">PI 553951</strain>
    </source>
</reference>
<keyword evidence="4" id="KW-1185">Reference proteome</keyword>
<dbReference type="EMBL" id="JBEDUW010000006">
    <property type="protein sequence ID" value="KAK9922408.1"/>
    <property type="molecule type" value="Genomic_DNA"/>
</dbReference>
<evidence type="ECO:0000313" key="4">
    <source>
        <dbReference type="Proteomes" id="UP001457282"/>
    </source>
</evidence>
<dbReference type="AlphaFoldDB" id="A0AAW1WFM6"/>
<accession>A0AAW1WFM6</accession>
<feature type="compositionally biased region" description="Basic and acidic residues" evidence="1">
    <location>
        <begin position="106"/>
        <end position="115"/>
    </location>
</feature>
<comment type="caution">
    <text evidence="3">The sequence shown here is derived from an EMBL/GenBank/DDBJ whole genome shotgun (WGS) entry which is preliminary data.</text>
</comment>
<name>A0AAW1WFM6_RUBAR</name>
<keyword evidence="2" id="KW-0812">Transmembrane</keyword>
<protein>
    <submittedName>
        <fullName evidence="3">Uncharacterized protein</fullName>
    </submittedName>
</protein>
<feature type="transmembrane region" description="Helical" evidence="2">
    <location>
        <begin position="20"/>
        <end position="38"/>
    </location>
</feature>
<gene>
    <name evidence="3" type="ORF">M0R45_030873</name>
</gene>
<feature type="region of interest" description="Disordered" evidence="1">
    <location>
        <begin position="106"/>
        <end position="126"/>
    </location>
</feature>
<keyword evidence="2" id="KW-1133">Transmembrane helix</keyword>
<organism evidence="3 4">
    <name type="scientific">Rubus argutus</name>
    <name type="common">Southern blackberry</name>
    <dbReference type="NCBI Taxonomy" id="59490"/>
    <lineage>
        <taxon>Eukaryota</taxon>
        <taxon>Viridiplantae</taxon>
        <taxon>Streptophyta</taxon>
        <taxon>Embryophyta</taxon>
        <taxon>Tracheophyta</taxon>
        <taxon>Spermatophyta</taxon>
        <taxon>Magnoliopsida</taxon>
        <taxon>eudicotyledons</taxon>
        <taxon>Gunneridae</taxon>
        <taxon>Pentapetalae</taxon>
        <taxon>rosids</taxon>
        <taxon>fabids</taxon>
        <taxon>Rosales</taxon>
        <taxon>Rosaceae</taxon>
        <taxon>Rosoideae</taxon>
        <taxon>Rosoideae incertae sedis</taxon>
        <taxon>Rubus</taxon>
    </lineage>
</organism>
<dbReference type="Proteomes" id="UP001457282">
    <property type="component" value="Unassembled WGS sequence"/>
</dbReference>
<proteinExistence type="predicted"/>
<evidence type="ECO:0000256" key="2">
    <source>
        <dbReference type="SAM" id="Phobius"/>
    </source>
</evidence>